<gene>
    <name evidence="3" type="ORF">PG993_011480</name>
</gene>
<proteinExistence type="predicted"/>
<feature type="domain" description="N-acetyltransferase" evidence="2">
    <location>
        <begin position="125"/>
        <end position="274"/>
    </location>
</feature>
<feature type="compositionally biased region" description="Pro residues" evidence="1">
    <location>
        <begin position="114"/>
        <end position="125"/>
    </location>
</feature>
<feature type="region of interest" description="Disordered" evidence="1">
    <location>
        <begin position="114"/>
        <end position="133"/>
    </location>
</feature>
<evidence type="ECO:0000313" key="4">
    <source>
        <dbReference type="Proteomes" id="UP001444661"/>
    </source>
</evidence>
<dbReference type="InterPro" id="IPR050276">
    <property type="entry name" value="MshD_Acetyltransferase"/>
</dbReference>
<comment type="caution">
    <text evidence="3">The sequence shown here is derived from an EMBL/GenBank/DDBJ whole genome shotgun (WGS) entry which is preliminary data.</text>
</comment>
<evidence type="ECO:0000313" key="3">
    <source>
        <dbReference type="EMBL" id="KAK8030189.1"/>
    </source>
</evidence>
<dbReference type="InterPro" id="IPR000182">
    <property type="entry name" value="GNAT_dom"/>
</dbReference>
<name>A0ABR1SEC1_9PEZI</name>
<keyword evidence="4" id="KW-1185">Reference proteome</keyword>
<dbReference type="PROSITE" id="PS51186">
    <property type="entry name" value="GNAT"/>
    <property type="match status" value="1"/>
</dbReference>
<dbReference type="Pfam" id="PF00583">
    <property type="entry name" value="Acetyltransf_1"/>
    <property type="match status" value="1"/>
</dbReference>
<dbReference type="SUPFAM" id="SSF55729">
    <property type="entry name" value="Acyl-CoA N-acyltransferases (Nat)"/>
    <property type="match status" value="1"/>
</dbReference>
<dbReference type="Proteomes" id="UP001444661">
    <property type="component" value="Unassembled WGS sequence"/>
</dbReference>
<accession>A0ABR1SEC1</accession>
<reference evidence="3 4" key="1">
    <citation type="submission" date="2023-01" db="EMBL/GenBank/DDBJ databases">
        <title>Analysis of 21 Apiospora genomes using comparative genomics revels a genus with tremendous synthesis potential of carbohydrate active enzymes and secondary metabolites.</title>
        <authorList>
            <person name="Sorensen T."/>
        </authorList>
    </citation>
    <scope>NUCLEOTIDE SEQUENCE [LARGE SCALE GENOMIC DNA]</scope>
    <source>
        <strain evidence="3 4">CBS 33761</strain>
    </source>
</reference>
<sequence length="276" mass="29516">MVFIRPYQESDFEACAHICRATLPPSLSTTPITAKLAPYIWTHQYTHLSPPTCHMLVDDDDAIQADTSSSPSGPAGGGGKVVGYCIGCPDVFTFAERYPSYITSILSAAVAPPPPLPPSSSPGPTPSSSLEEEAAEPFWIPNDTTLTPSGTAPLAAKKPNPAALVRLAYDPQRLLGLHRPTTTSPAAQGWRATMHIDLLPAYQRRGWGRRLVDAYVRSVRASGEDYGRGAWIGIAPDNAAVVEFYEKVGFRLVAPREGESGGGEDGIQMVIDIAKT</sequence>
<organism evidence="3 4">
    <name type="scientific">Apiospora rasikravindrae</name>
    <dbReference type="NCBI Taxonomy" id="990691"/>
    <lineage>
        <taxon>Eukaryota</taxon>
        <taxon>Fungi</taxon>
        <taxon>Dikarya</taxon>
        <taxon>Ascomycota</taxon>
        <taxon>Pezizomycotina</taxon>
        <taxon>Sordariomycetes</taxon>
        <taxon>Xylariomycetidae</taxon>
        <taxon>Amphisphaeriales</taxon>
        <taxon>Apiosporaceae</taxon>
        <taxon>Apiospora</taxon>
    </lineage>
</organism>
<protein>
    <submittedName>
        <fullName evidence="3">Acetyltransferase</fullName>
    </submittedName>
</protein>
<dbReference type="Gene3D" id="3.40.630.30">
    <property type="match status" value="1"/>
</dbReference>
<evidence type="ECO:0000259" key="2">
    <source>
        <dbReference type="PROSITE" id="PS51186"/>
    </source>
</evidence>
<dbReference type="EMBL" id="JAQQWK010000010">
    <property type="protein sequence ID" value="KAK8030189.1"/>
    <property type="molecule type" value="Genomic_DNA"/>
</dbReference>
<dbReference type="PANTHER" id="PTHR43617">
    <property type="entry name" value="L-AMINO ACID N-ACETYLTRANSFERASE"/>
    <property type="match status" value="1"/>
</dbReference>
<dbReference type="InterPro" id="IPR016181">
    <property type="entry name" value="Acyl_CoA_acyltransferase"/>
</dbReference>
<evidence type="ECO:0000256" key="1">
    <source>
        <dbReference type="SAM" id="MobiDB-lite"/>
    </source>
</evidence>
<dbReference type="PANTHER" id="PTHR43617:SF20">
    <property type="entry name" value="N-ALPHA-ACETYLTRANSFERASE RIMI"/>
    <property type="match status" value="1"/>
</dbReference>